<protein>
    <submittedName>
        <fullName evidence="6">LysR family transcriptional regulator</fullName>
    </submittedName>
</protein>
<comment type="caution">
    <text evidence="6">The sequence shown here is derived from an EMBL/GenBank/DDBJ whole genome shotgun (WGS) entry which is preliminary data.</text>
</comment>
<dbReference type="AlphaFoldDB" id="A0A847D6W2"/>
<keyword evidence="4" id="KW-0804">Transcription</keyword>
<name>A0A847D6W2_9LACT</name>
<dbReference type="RefSeq" id="WP_276647165.1">
    <property type="nucleotide sequence ID" value="NZ_JAAZCD010000217.1"/>
</dbReference>
<dbReference type="Pfam" id="PF03466">
    <property type="entry name" value="LysR_substrate"/>
    <property type="match status" value="1"/>
</dbReference>
<dbReference type="Gene3D" id="3.40.190.10">
    <property type="entry name" value="Periplasmic binding protein-like II"/>
    <property type="match status" value="2"/>
</dbReference>
<reference evidence="6 7" key="1">
    <citation type="journal article" date="2020" name="Biotechnol. Biofuels">
        <title>New insights from the biogas microbiome by comprehensive genome-resolved metagenomics of nearly 1600 species originating from multiple anaerobic digesters.</title>
        <authorList>
            <person name="Campanaro S."/>
            <person name="Treu L."/>
            <person name="Rodriguez-R L.M."/>
            <person name="Kovalovszki A."/>
            <person name="Ziels R.M."/>
            <person name="Maus I."/>
            <person name="Zhu X."/>
            <person name="Kougias P.G."/>
            <person name="Basile A."/>
            <person name="Luo G."/>
            <person name="Schluter A."/>
            <person name="Konstantinidis K.T."/>
            <person name="Angelidaki I."/>
        </authorList>
    </citation>
    <scope>NUCLEOTIDE SEQUENCE [LARGE SCALE GENOMIC DNA]</scope>
    <source>
        <strain evidence="6">AS07pgkLD_105</strain>
    </source>
</reference>
<dbReference type="InterPro" id="IPR036388">
    <property type="entry name" value="WH-like_DNA-bd_sf"/>
</dbReference>
<dbReference type="PRINTS" id="PR00039">
    <property type="entry name" value="HTHLYSR"/>
</dbReference>
<evidence type="ECO:0000313" key="7">
    <source>
        <dbReference type="Proteomes" id="UP000589373"/>
    </source>
</evidence>
<dbReference type="SUPFAM" id="SSF53850">
    <property type="entry name" value="Periplasmic binding protein-like II"/>
    <property type="match status" value="1"/>
</dbReference>
<dbReference type="Pfam" id="PF00126">
    <property type="entry name" value="HTH_1"/>
    <property type="match status" value="1"/>
</dbReference>
<dbReference type="GO" id="GO:0003700">
    <property type="term" value="F:DNA-binding transcription factor activity"/>
    <property type="evidence" value="ECO:0007669"/>
    <property type="project" value="InterPro"/>
</dbReference>
<evidence type="ECO:0000256" key="2">
    <source>
        <dbReference type="ARBA" id="ARBA00023015"/>
    </source>
</evidence>
<evidence type="ECO:0000256" key="3">
    <source>
        <dbReference type="ARBA" id="ARBA00023125"/>
    </source>
</evidence>
<sequence length="329" mass="38569">MYPNDAILLLYTLRRIRFLPIRLRIGMRRQKKRKGDFMLDYRYQTFLVLADHLNYTKAASVLSLSQPTVTKHIQFLENDLGIKLFQYQGRNLELTRKGELLRERLVLINRQINDLLRTLTTYSERPDFTIGVSRTIGEYYIPNHTSLFGKEQSIQWHLLVENTQQLSAFLYQKKIDFALISGPVKSKEFEKLPFFEDEILLVCAPEHPFSGKVVEYDRLSEQHLFLREEGSGVSDTVEKYLHQENHSLNTFHRVSRIGNIQLLKSYIKNNDGIGFLYHLSVEEELKEGSLSTITIKNFSLKQPYYLTYLKQSQKQRDIDAVLTTFFATS</sequence>
<proteinExistence type="inferred from homology"/>
<accession>A0A847D6W2</accession>
<feature type="domain" description="HTH lysR-type" evidence="5">
    <location>
        <begin position="44"/>
        <end position="95"/>
    </location>
</feature>
<dbReference type="GO" id="GO:0000976">
    <property type="term" value="F:transcription cis-regulatory region binding"/>
    <property type="evidence" value="ECO:0007669"/>
    <property type="project" value="TreeGrafter"/>
</dbReference>
<organism evidence="6 7">
    <name type="scientific">Trichococcus flocculiformis</name>
    <dbReference type="NCBI Taxonomy" id="82803"/>
    <lineage>
        <taxon>Bacteria</taxon>
        <taxon>Bacillati</taxon>
        <taxon>Bacillota</taxon>
        <taxon>Bacilli</taxon>
        <taxon>Lactobacillales</taxon>
        <taxon>Carnobacteriaceae</taxon>
        <taxon>Trichococcus</taxon>
    </lineage>
</organism>
<evidence type="ECO:0000256" key="1">
    <source>
        <dbReference type="ARBA" id="ARBA00009437"/>
    </source>
</evidence>
<comment type="similarity">
    <text evidence="1">Belongs to the LysR transcriptional regulatory family.</text>
</comment>
<dbReference type="Gene3D" id="1.10.10.10">
    <property type="entry name" value="Winged helix-like DNA-binding domain superfamily/Winged helix DNA-binding domain"/>
    <property type="match status" value="1"/>
</dbReference>
<dbReference type="SUPFAM" id="SSF46785">
    <property type="entry name" value="Winged helix' DNA-binding domain"/>
    <property type="match status" value="1"/>
</dbReference>
<dbReference type="InterPro" id="IPR036390">
    <property type="entry name" value="WH_DNA-bd_sf"/>
</dbReference>
<evidence type="ECO:0000256" key="4">
    <source>
        <dbReference type="ARBA" id="ARBA00023163"/>
    </source>
</evidence>
<gene>
    <name evidence="6" type="ORF">GX662_09595</name>
</gene>
<keyword evidence="2" id="KW-0805">Transcription regulation</keyword>
<dbReference type="PANTHER" id="PTHR30126:SF39">
    <property type="entry name" value="HTH-TYPE TRANSCRIPTIONAL REGULATOR CYSL"/>
    <property type="match status" value="1"/>
</dbReference>
<dbReference type="EMBL" id="JAAZCD010000217">
    <property type="protein sequence ID" value="NLD32486.1"/>
    <property type="molecule type" value="Genomic_DNA"/>
</dbReference>
<dbReference type="Proteomes" id="UP000589373">
    <property type="component" value="Unassembled WGS sequence"/>
</dbReference>
<keyword evidence="3" id="KW-0238">DNA-binding</keyword>
<dbReference type="PROSITE" id="PS50931">
    <property type="entry name" value="HTH_LYSR"/>
    <property type="match status" value="1"/>
</dbReference>
<evidence type="ECO:0000259" key="5">
    <source>
        <dbReference type="PROSITE" id="PS50931"/>
    </source>
</evidence>
<evidence type="ECO:0000313" key="6">
    <source>
        <dbReference type="EMBL" id="NLD32486.1"/>
    </source>
</evidence>
<dbReference type="InterPro" id="IPR005119">
    <property type="entry name" value="LysR_subst-bd"/>
</dbReference>
<dbReference type="PANTHER" id="PTHR30126">
    <property type="entry name" value="HTH-TYPE TRANSCRIPTIONAL REGULATOR"/>
    <property type="match status" value="1"/>
</dbReference>
<dbReference type="InterPro" id="IPR000847">
    <property type="entry name" value="LysR_HTH_N"/>
</dbReference>